<evidence type="ECO:0000256" key="1">
    <source>
        <dbReference type="ARBA" id="ARBA00023015"/>
    </source>
</evidence>
<name>A0A9D2NHS0_9FIRM</name>
<keyword evidence="3" id="KW-0804">Transcription</keyword>
<dbReference type="SUPFAM" id="SSF51215">
    <property type="entry name" value="Regulatory protein AraC"/>
    <property type="match status" value="1"/>
</dbReference>
<accession>A0A9D2NHS0</accession>
<organism evidence="5 6">
    <name type="scientific">Candidatus Eisenbergiella merdavium</name>
    <dbReference type="NCBI Taxonomy" id="2838551"/>
    <lineage>
        <taxon>Bacteria</taxon>
        <taxon>Bacillati</taxon>
        <taxon>Bacillota</taxon>
        <taxon>Clostridia</taxon>
        <taxon>Lachnospirales</taxon>
        <taxon>Lachnospiraceae</taxon>
        <taxon>Eisenbergiella</taxon>
    </lineage>
</organism>
<reference evidence="5" key="2">
    <citation type="submission" date="2021-04" db="EMBL/GenBank/DDBJ databases">
        <authorList>
            <person name="Gilroy R."/>
        </authorList>
    </citation>
    <scope>NUCLEOTIDE SEQUENCE</scope>
    <source>
        <strain evidence="5">USAMLcec2-132</strain>
    </source>
</reference>
<dbReference type="SUPFAM" id="SSF46689">
    <property type="entry name" value="Homeodomain-like"/>
    <property type="match status" value="1"/>
</dbReference>
<dbReference type="InterPro" id="IPR009057">
    <property type="entry name" value="Homeodomain-like_sf"/>
</dbReference>
<dbReference type="InterPro" id="IPR037923">
    <property type="entry name" value="HTH-like"/>
</dbReference>
<dbReference type="EMBL" id="DWWS01000050">
    <property type="protein sequence ID" value="HJC24935.1"/>
    <property type="molecule type" value="Genomic_DNA"/>
</dbReference>
<dbReference type="PROSITE" id="PS01124">
    <property type="entry name" value="HTH_ARAC_FAMILY_2"/>
    <property type="match status" value="1"/>
</dbReference>
<evidence type="ECO:0000256" key="2">
    <source>
        <dbReference type="ARBA" id="ARBA00023125"/>
    </source>
</evidence>
<keyword evidence="2" id="KW-0238">DNA-binding</keyword>
<dbReference type="GO" id="GO:0003700">
    <property type="term" value="F:DNA-binding transcription factor activity"/>
    <property type="evidence" value="ECO:0007669"/>
    <property type="project" value="InterPro"/>
</dbReference>
<dbReference type="Gene3D" id="1.10.10.60">
    <property type="entry name" value="Homeodomain-like"/>
    <property type="match status" value="2"/>
</dbReference>
<dbReference type="AlphaFoldDB" id="A0A9D2NHS0"/>
<feature type="domain" description="HTH araC/xylS-type" evidence="4">
    <location>
        <begin position="182"/>
        <end position="280"/>
    </location>
</feature>
<dbReference type="InterPro" id="IPR018062">
    <property type="entry name" value="HTH_AraC-typ_CS"/>
</dbReference>
<comment type="caution">
    <text evidence="5">The sequence shown here is derived from an EMBL/GenBank/DDBJ whole genome shotgun (WGS) entry which is preliminary data.</text>
</comment>
<evidence type="ECO:0000256" key="3">
    <source>
        <dbReference type="ARBA" id="ARBA00023163"/>
    </source>
</evidence>
<dbReference type="Pfam" id="PF12833">
    <property type="entry name" value="HTH_18"/>
    <property type="match status" value="1"/>
</dbReference>
<dbReference type="PANTHER" id="PTHR43280:SF2">
    <property type="entry name" value="HTH-TYPE TRANSCRIPTIONAL REGULATOR EXSA"/>
    <property type="match status" value="1"/>
</dbReference>
<sequence length="287" mass="33233">MIELHFCEYNRSNQDYDTISRPSGSGDYLLLLLKTPMKVYLREGLSVTRENACILYTPGYPQHYQAVRRFCNSYLHFSSGEDPADRPAENSGKCPAETLAEDPSENIAQRFCIPENEIFYPPDPQELDVYFQRLQQEFFSSSPYREEAIHCLVTELFIALSRSLCHPAAQKEEMAALYPAFQKLRLEMLTNCEQDWSLERLCRRVSLEKSQFYSYYHSFFSSTPKGDLLQVRLEKAKTLLSNEALQVGEAARLCGFDSPAHFSRYFRKYCGCSPTEYKNRERSFPVG</sequence>
<dbReference type="PANTHER" id="PTHR43280">
    <property type="entry name" value="ARAC-FAMILY TRANSCRIPTIONAL REGULATOR"/>
    <property type="match status" value="1"/>
</dbReference>
<proteinExistence type="predicted"/>
<dbReference type="InterPro" id="IPR018060">
    <property type="entry name" value="HTH_AraC"/>
</dbReference>
<gene>
    <name evidence="5" type="ORF">H9761_14735</name>
</gene>
<evidence type="ECO:0000313" key="5">
    <source>
        <dbReference type="EMBL" id="HJC24935.1"/>
    </source>
</evidence>
<keyword evidence="1" id="KW-0805">Transcription regulation</keyword>
<reference evidence="5" key="1">
    <citation type="journal article" date="2021" name="PeerJ">
        <title>Extensive microbial diversity within the chicken gut microbiome revealed by metagenomics and culture.</title>
        <authorList>
            <person name="Gilroy R."/>
            <person name="Ravi A."/>
            <person name="Getino M."/>
            <person name="Pursley I."/>
            <person name="Horton D.L."/>
            <person name="Alikhan N.F."/>
            <person name="Baker D."/>
            <person name="Gharbi K."/>
            <person name="Hall N."/>
            <person name="Watson M."/>
            <person name="Adriaenssens E.M."/>
            <person name="Foster-Nyarko E."/>
            <person name="Jarju S."/>
            <person name="Secka A."/>
            <person name="Antonio M."/>
            <person name="Oren A."/>
            <person name="Chaudhuri R.R."/>
            <person name="La Ragione R."/>
            <person name="Hildebrand F."/>
            <person name="Pallen M.J."/>
        </authorList>
    </citation>
    <scope>NUCLEOTIDE SEQUENCE</scope>
    <source>
        <strain evidence="5">USAMLcec2-132</strain>
    </source>
</reference>
<evidence type="ECO:0000259" key="4">
    <source>
        <dbReference type="PROSITE" id="PS01124"/>
    </source>
</evidence>
<dbReference type="InterPro" id="IPR020449">
    <property type="entry name" value="Tscrpt_reg_AraC-type_HTH"/>
</dbReference>
<protein>
    <submittedName>
        <fullName evidence="5">AraC family transcriptional regulator</fullName>
    </submittedName>
</protein>
<evidence type="ECO:0000313" key="6">
    <source>
        <dbReference type="Proteomes" id="UP000823891"/>
    </source>
</evidence>
<dbReference type="GO" id="GO:0043565">
    <property type="term" value="F:sequence-specific DNA binding"/>
    <property type="evidence" value="ECO:0007669"/>
    <property type="project" value="InterPro"/>
</dbReference>
<dbReference type="PRINTS" id="PR00032">
    <property type="entry name" value="HTHARAC"/>
</dbReference>
<dbReference type="PROSITE" id="PS00041">
    <property type="entry name" value="HTH_ARAC_FAMILY_1"/>
    <property type="match status" value="1"/>
</dbReference>
<dbReference type="Proteomes" id="UP000823891">
    <property type="component" value="Unassembled WGS sequence"/>
</dbReference>
<dbReference type="SMART" id="SM00342">
    <property type="entry name" value="HTH_ARAC"/>
    <property type="match status" value="1"/>
</dbReference>